<evidence type="ECO:0000256" key="1">
    <source>
        <dbReference type="ARBA" id="ARBA00022679"/>
    </source>
</evidence>
<dbReference type="InterPro" id="IPR029044">
    <property type="entry name" value="Nucleotide-diphossugar_trans"/>
</dbReference>
<dbReference type="GO" id="GO:0008690">
    <property type="term" value="F:3-deoxy-manno-octulosonate cytidylyltransferase activity"/>
    <property type="evidence" value="ECO:0007669"/>
    <property type="project" value="TreeGrafter"/>
</dbReference>
<keyword evidence="1" id="KW-0808">Transferase</keyword>
<dbReference type="AlphaFoldDB" id="A0A383ETT5"/>
<keyword evidence="2" id="KW-0548">Nucleotidyltransferase</keyword>
<dbReference type="Pfam" id="PF02348">
    <property type="entry name" value="CTP_transf_3"/>
    <property type="match status" value="1"/>
</dbReference>
<evidence type="ECO:0000256" key="2">
    <source>
        <dbReference type="ARBA" id="ARBA00022695"/>
    </source>
</evidence>
<organism evidence="3">
    <name type="scientific">marine metagenome</name>
    <dbReference type="NCBI Taxonomy" id="408172"/>
    <lineage>
        <taxon>unclassified sequences</taxon>
        <taxon>metagenomes</taxon>
        <taxon>ecological metagenomes</taxon>
    </lineage>
</organism>
<dbReference type="EMBL" id="UINC01228247">
    <property type="protein sequence ID" value="SVE59478.1"/>
    <property type="molecule type" value="Genomic_DNA"/>
</dbReference>
<dbReference type="PANTHER" id="PTHR42866">
    <property type="entry name" value="3-DEOXY-MANNO-OCTULOSONATE CYTIDYLYLTRANSFERASE"/>
    <property type="match status" value="1"/>
</dbReference>
<gene>
    <name evidence="3" type="ORF">METZ01_LOCUS512332</name>
</gene>
<dbReference type="InterPro" id="IPR003329">
    <property type="entry name" value="Cytidylyl_trans"/>
</dbReference>
<reference evidence="3" key="1">
    <citation type="submission" date="2018-05" db="EMBL/GenBank/DDBJ databases">
        <authorList>
            <person name="Lanie J.A."/>
            <person name="Ng W.-L."/>
            <person name="Kazmierczak K.M."/>
            <person name="Andrzejewski T.M."/>
            <person name="Davidsen T.M."/>
            <person name="Wayne K.J."/>
            <person name="Tettelin H."/>
            <person name="Glass J.I."/>
            <person name="Rusch D."/>
            <person name="Podicherti R."/>
            <person name="Tsui H.-C.T."/>
            <person name="Winkler M.E."/>
        </authorList>
    </citation>
    <scope>NUCLEOTIDE SEQUENCE</scope>
</reference>
<accession>A0A383ETT5</accession>
<name>A0A383ETT5_9ZZZZ</name>
<dbReference type="PANTHER" id="PTHR42866:SF2">
    <property type="entry name" value="3-DEOXY-MANNO-OCTULOSONATE CYTIDYLYLTRANSFERASE, MITOCHONDRIAL"/>
    <property type="match status" value="1"/>
</dbReference>
<protein>
    <recommendedName>
        <fullName evidence="4">3-deoxy-manno-octulosonate cytidylyltransferase</fullName>
    </recommendedName>
</protein>
<evidence type="ECO:0008006" key="4">
    <source>
        <dbReference type="Google" id="ProtNLM"/>
    </source>
</evidence>
<proteinExistence type="predicted"/>
<dbReference type="Gene3D" id="3.90.550.10">
    <property type="entry name" value="Spore Coat Polysaccharide Biosynthesis Protein SpsA, Chain A"/>
    <property type="match status" value="1"/>
</dbReference>
<dbReference type="SUPFAM" id="SSF53448">
    <property type="entry name" value="Nucleotide-diphospho-sugar transferases"/>
    <property type="match status" value="1"/>
</dbReference>
<feature type="non-terminal residue" evidence="3">
    <location>
        <position position="97"/>
    </location>
</feature>
<sequence>MKAIGIIPARLAATRFPNKPMAQICGMPMVGHCYHRTRLSQGIEDTYVATCDPEIANYVESIGGFAIATADTHNRATTRTAEAIEHIEESIGEKIDI</sequence>
<evidence type="ECO:0000313" key="3">
    <source>
        <dbReference type="EMBL" id="SVE59478.1"/>
    </source>
</evidence>
<dbReference type="GO" id="GO:0005829">
    <property type="term" value="C:cytosol"/>
    <property type="evidence" value="ECO:0007669"/>
    <property type="project" value="TreeGrafter"/>
</dbReference>